<feature type="compositionally biased region" description="Basic and acidic residues" evidence="7">
    <location>
        <begin position="185"/>
        <end position="220"/>
    </location>
</feature>
<feature type="compositionally biased region" description="Basic and acidic residues" evidence="7">
    <location>
        <begin position="19"/>
        <end position="39"/>
    </location>
</feature>
<feature type="compositionally biased region" description="Basic and acidic residues" evidence="7">
    <location>
        <begin position="62"/>
        <end position="74"/>
    </location>
</feature>
<keyword evidence="4 6" id="KW-0067">ATP-binding</keyword>
<dbReference type="RefSeq" id="WP_008300184.1">
    <property type="nucleotide sequence ID" value="NZ_AOFT01000012.1"/>
</dbReference>
<protein>
    <submittedName>
        <fullName evidence="9">Stage III sporulation protein E</fullName>
    </submittedName>
</protein>
<dbReference type="Pfam" id="PF01580">
    <property type="entry name" value="FtsK_SpoIIIE"/>
    <property type="match status" value="1"/>
</dbReference>
<evidence type="ECO:0000256" key="1">
    <source>
        <dbReference type="ARBA" id="ARBA00006474"/>
    </source>
</evidence>
<evidence type="ECO:0000256" key="3">
    <source>
        <dbReference type="ARBA" id="ARBA00022829"/>
    </source>
</evidence>
<dbReference type="SUPFAM" id="SSF46785">
    <property type="entry name" value="Winged helix' DNA-binding domain"/>
    <property type="match status" value="1"/>
</dbReference>
<keyword evidence="3" id="KW-0159">Chromosome partition</keyword>
<dbReference type="Pfam" id="PF17854">
    <property type="entry name" value="FtsK_alpha"/>
    <property type="match status" value="1"/>
</dbReference>
<feature type="binding site" evidence="6">
    <location>
        <begin position="602"/>
        <end position="609"/>
    </location>
    <ligand>
        <name>ATP</name>
        <dbReference type="ChEBI" id="CHEBI:30616"/>
    </ligand>
</feature>
<dbReference type="GO" id="GO:0003677">
    <property type="term" value="F:DNA binding"/>
    <property type="evidence" value="ECO:0007669"/>
    <property type="project" value="UniProtKB-KW"/>
</dbReference>
<dbReference type="Pfam" id="PF09397">
    <property type="entry name" value="FtsK_gamma"/>
    <property type="match status" value="1"/>
</dbReference>
<keyword evidence="5" id="KW-0238">DNA-binding</keyword>
<dbReference type="eggNOG" id="COG1674">
    <property type="taxonomic scope" value="Bacteria"/>
</dbReference>
<name>M7NAU6_9BACL</name>
<dbReference type="PANTHER" id="PTHR22683">
    <property type="entry name" value="SPORULATION PROTEIN RELATED"/>
    <property type="match status" value="1"/>
</dbReference>
<dbReference type="GO" id="GO:0007059">
    <property type="term" value="P:chromosome segregation"/>
    <property type="evidence" value="ECO:0007669"/>
    <property type="project" value="UniProtKB-KW"/>
</dbReference>
<dbReference type="Gene3D" id="1.10.10.10">
    <property type="entry name" value="Winged helix-like DNA-binding domain superfamily/Winged helix DNA-binding domain"/>
    <property type="match status" value="1"/>
</dbReference>
<evidence type="ECO:0000256" key="7">
    <source>
        <dbReference type="SAM" id="MobiDB-lite"/>
    </source>
</evidence>
<dbReference type="InterPro" id="IPR027417">
    <property type="entry name" value="P-loop_NTPase"/>
</dbReference>
<evidence type="ECO:0000256" key="4">
    <source>
        <dbReference type="ARBA" id="ARBA00022840"/>
    </source>
</evidence>
<dbReference type="PROSITE" id="PS50901">
    <property type="entry name" value="FTSK"/>
    <property type="match status" value="1"/>
</dbReference>
<dbReference type="GO" id="GO:0005524">
    <property type="term" value="F:ATP binding"/>
    <property type="evidence" value="ECO:0007669"/>
    <property type="project" value="UniProtKB-UniRule"/>
</dbReference>
<dbReference type="STRING" id="1235279.C772_02369"/>
<dbReference type="InterPro" id="IPR018541">
    <property type="entry name" value="Ftsk_gamma"/>
</dbReference>
<feature type="region of interest" description="Disordered" evidence="7">
    <location>
        <begin position="13"/>
        <end position="446"/>
    </location>
</feature>
<dbReference type="PANTHER" id="PTHR22683:SF42">
    <property type="entry name" value="DNA TRANSLOCASE SFTA"/>
    <property type="match status" value="1"/>
</dbReference>
<accession>M7NAU6</accession>
<feature type="domain" description="FtsK" evidence="8">
    <location>
        <begin position="585"/>
        <end position="777"/>
    </location>
</feature>
<dbReference type="AlphaFoldDB" id="M7NAU6"/>
<keyword evidence="2 6" id="KW-0547">Nucleotide-binding</keyword>
<comment type="caution">
    <text evidence="9">The sequence shown here is derived from an EMBL/GenBank/DDBJ whole genome shotgun (WGS) entry which is preliminary data.</text>
</comment>
<dbReference type="Proteomes" id="UP000011919">
    <property type="component" value="Unassembled WGS sequence"/>
</dbReference>
<gene>
    <name evidence="9" type="primary">spoIIIE_2</name>
    <name evidence="9" type="ORF">C772_02369</name>
</gene>
<dbReference type="InterPro" id="IPR003593">
    <property type="entry name" value="AAA+_ATPase"/>
</dbReference>
<dbReference type="SMART" id="SM00382">
    <property type="entry name" value="AAA"/>
    <property type="match status" value="1"/>
</dbReference>
<dbReference type="InterPro" id="IPR036388">
    <property type="entry name" value="WH-like_DNA-bd_sf"/>
</dbReference>
<evidence type="ECO:0000256" key="6">
    <source>
        <dbReference type="PROSITE-ProRule" id="PRU00289"/>
    </source>
</evidence>
<evidence type="ECO:0000313" key="9">
    <source>
        <dbReference type="EMBL" id="EMR05703.1"/>
    </source>
</evidence>
<dbReference type="InterPro" id="IPR036390">
    <property type="entry name" value="WH_DNA-bd_sf"/>
</dbReference>
<evidence type="ECO:0000256" key="2">
    <source>
        <dbReference type="ARBA" id="ARBA00022741"/>
    </source>
</evidence>
<dbReference type="EMBL" id="AOFT01000012">
    <property type="protein sequence ID" value="EMR05703.1"/>
    <property type="molecule type" value="Genomic_DNA"/>
</dbReference>
<comment type="similarity">
    <text evidence="1">Belongs to the FtsK/SpoIIIE/SftA family.</text>
</comment>
<dbReference type="InterPro" id="IPR050206">
    <property type="entry name" value="FtsK/SpoIIIE/SftA"/>
</dbReference>
<dbReference type="PATRIC" id="fig|1235279.3.peg.2362"/>
<dbReference type="SMART" id="SM00843">
    <property type="entry name" value="Ftsk_gamma"/>
    <property type="match status" value="1"/>
</dbReference>
<dbReference type="Gene3D" id="3.30.980.40">
    <property type="match status" value="1"/>
</dbReference>
<feature type="compositionally biased region" description="Basic and acidic residues" evidence="7">
    <location>
        <begin position="105"/>
        <end position="138"/>
    </location>
</feature>
<dbReference type="Gene3D" id="3.40.50.300">
    <property type="entry name" value="P-loop containing nucleotide triphosphate hydrolases"/>
    <property type="match status" value="1"/>
</dbReference>
<dbReference type="SUPFAM" id="SSF52540">
    <property type="entry name" value="P-loop containing nucleoside triphosphate hydrolases"/>
    <property type="match status" value="1"/>
</dbReference>
<feature type="compositionally biased region" description="Basic and acidic residues" evidence="7">
    <location>
        <begin position="424"/>
        <end position="437"/>
    </location>
</feature>
<evidence type="ECO:0000256" key="5">
    <source>
        <dbReference type="ARBA" id="ARBA00023125"/>
    </source>
</evidence>
<reference evidence="9 10" key="1">
    <citation type="journal article" date="2013" name="Genome Announc.">
        <title>Draft Genome Sequence of Bhargavaea cecembensis Strain DSE10T, Isolated from a Deep-Sea Sediment Sample Collected at a Depth of 5,904 m from the Chagos-Laccadive Ridge System in the Indian Ocean.</title>
        <authorList>
            <person name="Shivaji S."/>
            <person name="Ara S."/>
            <person name="Begum Z."/>
            <person name="Ruth M."/>
            <person name="Singh A."/>
            <person name="Kumar Pinnaka A."/>
        </authorList>
    </citation>
    <scope>NUCLEOTIDE SEQUENCE [LARGE SCALE GENOMIC DNA]</scope>
    <source>
        <strain evidence="9 10">DSE10</strain>
    </source>
</reference>
<keyword evidence="10" id="KW-1185">Reference proteome</keyword>
<feature type="compositionally biased region" description="Basic and acidic residues" evidence="7">
    <location>
        <begin position="361"/>
        <end position="374"/>
    </location>
</feature>
<dbReference type="InterPro" id="IPR041027">
    <property type="entry name" value="FtsK_alpha"/>
</dbReference>
<proteinExistence type="inferred from homology"/>
<dbReference type="InterPro" id="IPR002543">
    <property type="entry name" value="FtsK_dom"/>
</dbReference>
<feature type="compositionally biased region" description="Basic and acidic residues" evidence="7">
    <location>
        <begin position="388"/>
        <end position="411"/>
    </location>
</feature>
<sequence length="926" mass="102905">MNWFKRLLNKVTEEEQTEDLGKTDYIERNEPAEKAEVGRPKFRFPLIPDEEETIEADPLPAPREDRMAFDEFEAHPLPAPSSPRENRTSRELFAPSGGRLPLPKHLREGGQESWRMGEDRYSPAPSVRREPAQPRETSRTLSRAVKPALDERPMPPKRARGFMISDVPSPVYGYKKPPAPPAEPTKVEPPETALADRIRERETDDGGRSADEVIEQHRPDTALPLPNSGKEKEKQTSLKENIPPAESDQVSMEKTAAEQQPAEELVITRVSDLTASAEPEARVQEPEIDDSVTAVRPAETLQEEIEKEQEKAAPALLQEKLNDEQEHPEKQELESGTDVSESADRQPKRRTGTPFNVVMLKSDRQRMEQLERLKGLKPSGVRAGGQKPAEDAKESRQDETVRGNEPEKAERQVSASTDPAAAPKNEKTAVPEHREEISEPESVEEEQLPHYVFPDREFLLEPEAKSQDSEWMESQAAKLEEALSYFAVKSKVIGMVQGPAVTQFELKVGQGTKVSKIRNLQDDLKLALAAKDIRIQAPIPGKSSIGIEIPNRVARAVRISEVIGSPAFEESDSPLEAVLGLDLAGRPSTIDLRKMPHGLIAGATGSGKSVCINSILTSLLYKATPDELRLLLIDPKMVELAPYNRIPHLVSPVITDVKAANAALKWAVEEMERRYELFAHGGVRDIARYNQKAEEHREFSKKLPYLLIVIDELADLMMVAPAEVEESICRIAQKARACGIHLVIATQRPSVDVITGLIKANVPTRIAFSVSSQVDSRTIIDVPGAERLLGRGDMLYLGNGMSAPARLQGTFVTDEEIERVTEYVRRSGEPDYLFRQEELIKQAESHESEDPLFEDACRFIAEAGSASTSMLQRKFSIGYNRAARLIDMLEDRGFVSPQKGSKPRDVYLTQEAAAATEQPGGPAHTI</sequence>
<organism evidence="9 10">
    <name type="scientific">Bhargavaea cecembensis DSE10</name>
    <dbReference type="NCBI Taxonomy" id="1235279"/>
    <lineage>
        <taxon>Bacteria</taxon>
        <taxon>Bacillati</taxon>
        <taxon>Bacillota</taxon>
        <taxon>Bacilli</taxon>
        <taxon>Bacillales</taxon>
        <taxon>Caryophanaceae</taxon>
        <taxon>Bhargavaea</taxon>
    </lineage>
</organism>
<evidence type="ECO:0000259" key="8">
    <source>
        <dbReference type="PROSITE" id="PS50901"/>
    </source>
</evidence>
<feature type="compositionally biased region" description="Basic and acidic residues" evidence="7">
    <location>
        <begin position="320"/>
        <end position="333"/>
    </location>
</feature>
<evidence type="ECO:0000313" key="10">
    <source>
        <dbReference type="Proteomes" id="UP000011919"/>
    </source>
</evidence>